<accession>A0A9X4NT06</accession>
<dbReference type="GO" id="GO:0015628">
    <property type="term" value="P:protein secretion by the type II secretion system"/>
    <property type="evidence" value="ECO:0007669"/>
    <property type="project" value="InterPro"/>
</dbReference>
<protein>
    <submittedName>
        <fullName evidence="3">Type II secretion system protein G</fullName>
    </submittedName>
</protein>
<dbReference type="SUPFAM" id="SSF54523">
    <property type="entry name" value="Pili subunits"/>
    <property type="match status" value="1"/>
</dbReference>
<keyword evidence="2" id="KW-0812">Transmembrane</keyword>
<keyword evidence="2" id="KW-1133">Transmembrane helix</keyword>
<organism evidence="3 4">
    <name type="scientific">Hydrogenophaga taeniospiralis CCUG 15921</name>
    <dbReference type="NCBI Taxonomy" id="1281780"/>
    <lineage>
        <taxon>Bacteria</taxon>
        <taxon>Pseudomonadati</taxon>
        <taxon>Pseudomonadota</taxon>
        <taxon>Betaproteobacteria</taxon>
        <taxon>Burkholderiales</taxon>
        <taxon>Comamonadaceae</taxon>
        <taxon>Hydrogenophaga</taxon>
    </lineage>
</organism>
<dbReference type="NCBIfam" id="TIGR02532">
    <property type="entry name" value="IV_pilin_GFxxxE"/>
    <property type="match status" value="1"/>
</dbReference>
<dbReference type="PRINTS" id="PR00813">
    <property type="entry name" value="BCTERIALGSPG"/>
</dbReference>
<dbReference type="AlphaFoldDB" id="A0A9X4NT06"/>
<evidence type="ECO:0000256" key="1">
    <source>
        <dbReference type="ARBA" id="ARBA00022481"/>
    </source>
</evidence>
<proteinExistence type="predicted"/>
<feature type="transmembrane region" description="Helical" evidence="2">
    <location>
        <begin position="36"/>
        <end position="56"/>
    </location>
</feature>
<dbReference type="EMBL" id="AOGK01000019">
    <property type="protein sequence ID" value="MDG5977333.1"/>
    <property type="molecule type" value="Genomic_DNA"/>
</dbReference>
<dbReference type="Pfam" id="PF07963">
    <property type="entry name" value="N_methyl"/>
    <property type="match status" value="1"/>
</dbReference>
<evidence type="ECO:0000313" key="4">
    <source>
        <dbReference type="Proteomes" id="UP001152876"/>
    </source>
</evidence>
<dbReference type="Gene3D" id="3.30.700.10">
    <property type="entry name" value="Glycoprotein, Type 4 Pilin"/>
    <property type="match status" value="1"/>
</dbReference>
<reference evidence="3" key="1">
    <citation type="submission" date="2013-01" db="EMBL/GenBank/DDBJ databases">
        <title>Genome draft of Hydrogenophaga taeniospiralis 2K1.</title>
        <authorList>
            <person name="Gomila M."/>
            <person name="Lalucat J."/>
        </authorList>
    </citation>
    <scope>NUCLEOTIDE SEQUENCE</scope>
    <source>
        <strain evidence="3">CCUG 15921</strain>
    </source>
</reference>
<dbReference type="GO" id="GO:0015627">
    <property type="term" value="C:type II protein secretion system complex"/>
    <property type="evidence" value="ECO:0007669"/>
    <property type="project" value="InterPro"/>
</dbReference>
<gene>
    <name evidence="3" type="ORF">H010_18892</name>
</gene>
<evidence type="ECO:0000313" key="3">
    <source>
        <dbReference type="EMBL" id="MDG5977333.1"/>
    </source>
</evidence>
<evidence type="ECO:0000256" key="2">
    <source>
        <dbReference type="SAM" id="Phobius"/>
    </source>
</evidence>
<dbReference type="InterPro" id="IPR012902">
    <property type="entry name" value="N_methyl_site"/>
</dbReference>
<comment type="caution">
    <text evidence="3">The sequence shown here is derived from an EMBL/GenBank/DDBJ whole genome shotgun (WGS) entry which is preliminary data.</text>
</comment>
<sequence length="154" mass="17020">MMHSRFGFLVVFHQDPKLRGAGRRTVRGGWARRGLGFTLIELLVVLSIVALLLTIVTPRYMGSIDHAKEVALKEDLKVMRLSIDRFHGDKGRYPESLAELVEARYLRAVPPDPITDSATTWVVVPVDDPEFEGISDVSSGAQGVAKDGSAFAEW</sequence>
<keyword evidence="1" id="KW-0488">Methylation</keyword>
<dbReference type="Proteomes" id="UP001152876">
    <property type="component" value="Unassembled WGS sequence"/>
</dbReference>
<dbReference type="InterPro" id="IPR045584">
    <property type="entry name" value="Pilin-like"/>
</dbReference>
<dbReference type="InterPro" id="IPR000983">
    <property type="entry name" value="Bac_GSPG_pilin"/>
</dbReference>
<keyword evidence="2" id="KW-0472">Membrane</keyword>
<name>A0A9X4NT06_9BURK</name>
<keyword evidence="4" id="KW-1185">Reference proteome</keyword>